<proteinExistence type="predicted"/>
<comment type="caution">
    <text evidence="1">The sequence shown here is derived from an EMBL/GenBank/DDBJ whole genome shotgun (WGS) entry which is preliminary data.</text>
</comment>
<protein>
    <recommendedName>
        <fullName evidence="3">DUF559 domain-containing protein</fullName>
    </recommendedName>
</protein>
<organism evidence="1 2">
    <name type="scientific">Amycolatopsis eburnea</name>
    <dbReference type="NCBI Taxonomy" id="2267691"/>
    <lineage>
        <taxon>Bacteria</taxon>
        <taxon>Bacillati</taxon>
        <taxon>Actinomycetota</taxon>
        <taxon>Actinomycetes</taxon>
        <taxon>Pseudonocardiales</taxon>
        <taxon>Pseudonocardiaceae</taxon>
        <taxon>Amycolatopsis</taxon>
    </lineage>
</organism>
<gene>
    <name evidence="1" type="ORF">EIY87_09855</name>
</gene>
<name>A0A3R9E3Z8_9PSEU</name>
<sequence>MLSLRERSHNGVARAADLESAGIDSKTIYRRCLPGGPWRRLLPGIILLHNNEPTADQPATAALLYAGAGAQITGTEACRRHGLRAAQLPTDDLHLLIPHQRKVRSTGFVTIERTLRLPAPVVRNGFPLAPLVRSTTDAVRRLQDLEQSTRLLIEAIQRGRCAPAALLWELNAGTQRGTAVARRLLTDWTDVRSMAEVRAKALSDRLAVPPSHWNVNLYDATGQYIACPDAWWDDVGLAWEIDSFEFHFARTDYARTLERNTRYAAAGISVVQSLPADLTRDPTGVMAMLDKAYRTAHASPRPSVHLAQTA</sequence>
<accession>A0A3R9E3Z8</accession>
<dbReference type="EMBL" id="RSEC01000032">
    <property type="protein sequence ID" value="RSD22268.1"/>
    <property type="molecule type" value="Genomic_DNA"/>
</dbReference>
<dbReference type="Proteomes" id="UP000267081">
    <property type="component" value="Unassembled WGS sequence"/>
</dbReference>
<evidence type="ECO:0000313" key="1">
    <source>
        <dbReference type="EMBL" id="RSD22268.1"/>
    </source>
</evidence>
<evidence type="ECO:0008006" key="3">
    <source>
        <dbReference type="Google" id="ProtNLM"/>
    </source>
</evidence>
<evidence type="ECO:0000313" key="2">
    <source>
        <dbReference type="Proteomes" id="UP000267081"/>
    </source>
</evidence>
<dbReference type="OrthoDB" id="4870610at2"/>
<keyword evidence="2" id="KW-1185">Reference proteome</keyword>
<reference evidence="1 2" key="1">
    <citation type="submission" date="2018-12" db="EMBL/GenBank/DDBJ databases">
        <title>Amycolatopsis eburnea sp. nov. actinomycete associate with arbuscular mycorrhiza fungal spore.</title>
        <authorList>
            <person name="Lumyong S."/>
            <person name="Chaiya L."/>
        </authorList>
    </citation>
    <scope>NUCLEOTIDE SEQUENCE [LARGE SCALE GENOMIC DNA]</scope>
    <source>
        <strain evidence="1 2">GLM-1</strain>
    </source>
</reference>
<dbReference type="AlphaFoldDB" id="A0A3R9E3Z8"/>